<dbReference type="PROSITE" id="PS51257">
    <property type="entry name" value="PROKAR_LIPOPROTEIN"/>
    <property type="match status" value="1"/>
</dbReference>
<evidence type="ECO:0000256" key="1">
    <source>
        <dbReference type="ARBA" id="ARBA00004752"/>
    </source>
</evidence>
<name>A0ABV7IZ68_9RHOB</name>
<keyword evidence="13" id="KW-0012">Acyltransferase</keyword>
<dbReference type="Pfam" id="PF03734">
    <property type="entry name" value="YkuD"/>
    <property type="match status" value="1"/>
</dbReference>
<dbReference type="InterPro" id="IPR038063">
    <property type="entry name" value="Transpep_catalytic_dom"/>
</dbReference>
<reference evidence="14" key="1">
    <citation type="journal article" date="2019" name="Int. J. Syst. Evol. Microbiol.">
        <title>The Global Catalogue of Microorganisms (GCM) 10K type strain sequencing project: providing services to taxonomists for standard genome sequencing and annotation.</title>
        <authorList>
            <consortium name="The Broad Institute Genomics Platform"/>
            <consortium name="The Broad Institute Genome Sequencing Center for Infectious Disease"/>
            <person name="Wu L."/>
            <person name="Ma J."/>
        </authorList>
    </citation>
    <scope>NUCLEOTIDE SEQUENCE [LARGE SCALE GENOMIC DNA]</scope>
    <source>
        <strain evidence="14">KCTC 52039</strain>
    </source>
</reference>
<keyword evidence="14" id="KW-1185">Reference proteome</keyword>
<dbReference type="EMBL" id="JBHRTO010000001">
    <property type="protein sequence ID" value="MFC3179752.1"/>
    <property type="molecule type" value="Genomic_DNA"/>
</dbReference>
<dbReference type="PANTHER" id="PTHR30582:SF24">
    <property type="entry name" value="L,D-TRANSPEPTIDASE ERFK_SRFK-RELATED"/>
    <property type="match status" value="1"/>
</dbReference>
<dbReference type="Gene3D" id="2.40.440.10">
    <property type="entry name" value="L,D-transpeptidase catalytic domain-like"/>
    <property type="match status" value="1"/>
</dbReference>
<dbReference type="EC" id="2.3.2.-" evidence="13"/>
<evidence type="ECO:0000259" key="12">
    <source>
        <dbReference type="PROSITE" id="PS52029"/>
    </source>
</evidence>
<keyword evidence="8 9" id="KW-0961">Cell wall biogenesis/degradation</keyword>
<comment type="pathway">
    <text evidence="1 9">Cell wall biogenesis; peptidoglycan biosynthesis.</text>
</comment>
<evidence type="ECO:0000256" key="10">
    <source>
        <dbReference type="SAM" id="MobiDB-lite"/>
    </source>
</evidence>
<sequence>MRFLTVNLLAATALSLTLAACVPGTTPSSVTPTVAQPPIPADNTAHYAGVTDDGFTVPTVPVEKVPADFQVQQVAYESGEAVGTIIINPAEKHLYFINGKNTALRYGIAVGKAGFQWAGVANITNRTHWPKWTPPPEMIERKPELAKWEKGQPGGPTNPLGARALYLTTNGVDYGYRIHGTPEWFSIGKNASSGCIRMINQDVMDLYNRVQDGAKVVVLNADGSYPDKLKLPPPAPKKKKPAPATAPVEAVAPVLSATPTMLPGATTLPAAPAVTPAPAVDATASAAPAAATAPAATAPATTAPATTAPATAAPVATAPAPSAPAASTAPATTTAPSTCSVALVNGVCPQP</sequence>
<keyword evidence="4 13" id="KW-0808">Transferase</keyword>
<dbReference type="CDD" id="cd16913">
    <property type="entry name" value="YkuD_like"/>
    <property type="match status" value="1"/>
</dbReference>
<organism evidence="13 14">
    <name type="scientific">Cypionkella sinensis</name>
    <dbReference type="NCBI Taxonomy" id="1756043"/>
    <lineage>
        <taxon>Bacteria</taxon>
        <taxon>Pseudomonadati</taxon>
        <taxon>Pseudomonadota</taxon>
        <taxon>Alphaproteobacteria</taxon>
        <taxon>Rhodobacterales</taxon>
        <taxon>Paracoccaceae</taxon>
        <taxon>Cypionkella</taxon>
    </lineage>
</organism>
<keyword evidence="5" id="KW-0378">Hydrolase</keyword>
<dbReference type="RefSeq" id="WP_380071382.1">
    <property type="nucleotide sequence ID" value="NZ_JBHRTO010000001.1"/>
</dbReference>
<dbReference type="PANTHER" id="PTHR30582">
    <property type="entry name" value="L,D-TRANSPEPTIDASE"/>
    <property type="match status" value="1"/>
</dbReference>
<gene>
    <name evidence="13" type="ORF">ACFOGH_02020</name>
</gene>
<feature type="domain" description="L,D-TPase catalytic" evidence="12">
    <location>
        <begin position="83"/>
        <end position="219"/>
    </location>
</feature>
<evidence type="ECO:0000256" key="2">
    <source>
        <dbReference type="ARBA" id="ARBA00005992"/>
    </source>
</evidence>
<feature type="region of interest" description="Disordered" evidence="10">
    <location>
        <begin position="298"/>
        <end position="333"/>
    </location>
</feature>
<keyword evidence="3" id="KW-0328">Glycosyltransferase</keyword>
<evidence type="ECO:0000313" key="13">
    <source>
        <dbReference type="EMBL" id="MFC3179752.1"/>
    </source>
</evidence>
<evidence type="ECO:0000256" key="9">
    <source>
        <dbReference type="PROSITE-ProRule" id="PRU01373"/>
    </source>
</evidence>
<keyword evidence="7 9" id="KW-0573">Peptidoglycan synthesis</keyword>
<dbReference type="SUPFAM" id="SSF141523">
    <property type="entry name" value="L,D-transpeptidase catalytic domain-like"/>
    <property type="match status" value="1"/>
</dbReference>
<evidence type="ECO:0000256" key="4">
    <source>
        <dbReference type="ARBA" id="ARBA00022679"/>
    </source>
</evidence>
<evidence type="ECO:0000256" key="3">
    <source>
        <dbReference type="ARBA" id="ARBA00022676"/>
    </source>
</evidence>
<feature type="signal peptide" evidence="11">
    <location>
        <begin position="1"/>
        <end position="19"/>
    </location>
</feature>
<dbReference type="InterPro" id="IPR005490">
    <property type="entry name" value="LD_TPept_cat_dom"/>
</dbReference>
<evidence type="ECO:0000256" key="5">
    <source>
        <dbReference type="ARBA" id="ARBA00022801"/>
    </source>
</evidence>
<dbReference type="GO" id="GO:0016746">
    <property type="term" value="F:acyltransferase activity"/>
    <property type="evidence" value="ECO:0007669"/>
    <property type="project" value="UniProtKB-KW"/>
</dbReference>
<keyword evidence="6 9" id="KW-0133">Cell shape</keyword>
<evidence type="ECO:0000256" key="6">
    <source>
        <dbReference type="ARBA" id="ARBA00022960"/>
    </source>
</evidence>
<comment type="similarity">
    <text evidence="2">Belongs to the YkuD family.</text>
</comment>
<dbReference type="Proteomes" id="UP001595547">
    <property type="component" value="Unassembled WGS sequence"/>
</dbReference>
<protein>
    <submittedName>
        <fullName evidence="13">L,D-transpeptidase</fullName>
        <ecNumber evidence="13">2.3.2.-</ecNumber>
    </submittedName>
</protein>
<evidence type="ECO:0000256" key="8">
    <source>
        <dbReference type="ARBA" id="ARBA00023316"/>
    </source>
</evidence>
<comment type="caution">
    <text evidence="13">The sequence shown here is derived from an EMBL/GenBank/DDBJ whole genome shotgun (WGS) entry which is preliminary data.</text>
</comment>
<feature type="active site" description="Proton donor/acceptor" evidence="9">
    <location>
        <position position="179"/>
    </location>
</feature>
<dbReference type="PROSITE" id="PS52029">
    <property type="entry name" value="LD_TPASE"/>
    <property type="match status" value="1"/>
</dbReference>
<accession>A0ABV7IZ68</accession>
<evidence type="ECO:0000256" key="7">
    <source>
        <dbReference type="ARBA" id="ARBA00022984"/>
    </source>
</evidence>
<feature type="chain" id="PRO_5045337182" evidence="11">
    <location>
        <begin position="20"/>
        <end position="351"/>
    </location>
</feature>
<feature type="region of interest" description="Disordered" evidence="10">
    <location>
        <begin position="225"/>
        <end position="244"/>
    </location>
</feature>
<dbReference type="InterPro" id="IPR050979">
    <property type="entry name" value="LD-transpeptidase"/>
</dbReference>
<evidence type="ECO:0000313" key="14">
    <source>
        <dbReference type="Proteomes" id="UP001595547"/>
    </source>
</evidence>
<feature type="active site" description="Nucleophile" evidence="9">
    <location>
        <position position="195"/>
    </location>
</feature>
<evidence type="ECO:0000256" key="11">
    <source>
        <dbReference type="SAM" id="SignalP"/>
    </source>
</evidence>
<keyword evidence="11" id="KW-0732">Signal</keyword>
<proteinExistence type="inferred from homology"/>